<organism evidence="1 2">
    <name type="scientific">Racocetra persica</name>
    <dbReference type="NCBI Taxonomy" id="160502"/>
    <lineage>
        <taxon>Eukaryota</taxon>
        <taxon>Fungi</taxon>
        <taxon>Fungi incertae sedis</taxon>
        <taxon>Mucoromycota</taxon>
        <taxon>Glomeromycotina</taxon>
        <taxon>Glomeromycetes</taxon>
        <taxon>Diversisporales</taxon>
        <taxon>Gigasporaceae</taxon>
        <taxon>Racocetra</taxon>
    </lineage>
</organism>
<reference evidence="1" key="1">
    <citation type="submission" date="2021-06" db="EMBL/GenBank/DDBJ databases">
        <authorList>
            <person name="Kallberg Y."/>
            <person name="Tangrot J."/>
            <person name="Rosling A."/>
        </authorList>
    </citation>
    <scope>NUCLEOTIDE SEQUENCE</scope>
    <source>
        <strain evidence="1">MA461A</strain>
    </source>
</reference>
<dbReference type="EMBL" id="CAJVQC010049546">
    <property type="protein sequence ID" value="CAG8787750.1"/>
    <property type="molecule type" value="Genomic_DNA"/>
</dbReference>
<feature type="non-terminal residue" evidence="1">
    <location>
        <position position="1"/>
    </location>
</feature>
<sequence>VNYGFEYLSDSLQEIFLADMRERLTGEDLGHAQILAELSLFDEKFENSQVCQVNKLGKEFNVALKILQGEKEKQENNSQNFREEKEKLIREINELKKELEDLRIENENYKEANVLIREKYERIMDENPHL</sequence>
<keyword evidence="2" id="KW-1185">Reference proteome</keyword>
<accession>A0ACA9RE74</accession>
<gene>
    <name evidence="1" type="ORF">RPERSI_LOCUS18590</name>
</gene>
<proteinExistence type="predicted"/>
<name>A0ACA9RE74_9GLOM</name>
<comment type="caution">
    <text evidence="1">The sequence shown here is derived from an EMBL/GenBank/DDBJ whole genome shotgun (WGS) entry which is preliminary data.</text>
</comment>
<evidence type="ECO:0000313" key="1">
    <source>
        <dbReference type="EMBL" id="CAG8787750.1"/>
    </source>
</evidence>
<dbReference type="Proteomes" id="UP000789920">
    <property type="component" value="Unassembled WGS sequence"/>
</dbReference>
<evidence type="ECO:0000313" key="2">
    <source>
        <dbReference type="Proteomes" id="UP000789920"/>
    </source>
</evidence>
<protein>
    <submittedName>
        <fullName evidence="1">24901_t:CDS:1</fullName>
    </submittedName>
</protein>